<keyword evidence="1" id="KW-0732">Signal</keyword>
<evidence type="ECO:0008006" key="3">
    <source>
        <dbReference type="Google" id="ProtNLM"/>
    </source>
</evidence>
<accession>A0A9E7ZWL1</accession>
<name>A0A9E7ZWL1_9HYPH</name>
<dbReference type="EMBL" id="CP102774">
    <property type="protein sequence ID" value="UZF87712.1"/>
    <property type="molecule type" value="Genomic_DNA"/>
</dbReference>
<sequence length="90" mass="9600">MLKVVVGAAALAIATVGGMVGSAQAADGCGAGWHRDVYGFCRPNYRPYVYGGPVVVGPVWRGPVYHAWGPRRGWGGAHWHGGGRHHHWRG</sequence>
<reference evidence="2" key="1">
    <citation type="submission" date="2022-08" db="EMBL/GenBank/DDBJ databases">
        <title>Complete Genome Sequences of 2 Bosea sp. soil isolates.</title>
        <authorList>
            <person name="Alvarez Arevalo M."/>
            <person name="Sterndorff E.B."/>
            <person name="Faurdal D."/>
            <person name="Joergensen T.S."/>
            <person name="Weber T."/>
        </authorList>
    </citation>
    <scope>NUCLEOTIDE SEQUENCE</scope>
    <source>
        <strain evidence="2">NBC_00436</strain>
    </source>
</reference>
<organism evidence="2">
    <name type="scientific">Bosea sp. NBC_00436</name>
    <dbReference type="NCBI Taxonomy" id="2969620"/>
    <lineage>
        <taxon>Bacteria</taxon>
        <taxon>Pseudomonadati</taxon>
        <taxon>Pseudomonadota</taxon>
        <taxon>Alphaproteobacteria</taxon>
        <taxon>Hyphomicrobiales</taxon>
        <taxon>Boseaceae</taxon>
        <taxon>Bosea</taxon>
    </lineage>
</organism>
<dbReference type="AlphaFoldDB" id="A0A9E7ZWL1"/>
<dbReference type="NCBIfam" id="NF047412">
    <property type="entry name" value="sig_GCG_CRPN_rpt"/>
    <property type="match status" value="1"/>
</dbReference>
<dbReference type="InterPro" id="IPR058110">
    <property type="entry name" value="GCG_CRPN_dom"/>
</dbReference>
<protein>
    <recommendedName>
        <fullName evidence="3">Sulfur globule protein</fullName>
    </recommendedName>
</protein>
<evidence type="ECO:0000313" key="2">
    <source>
        <dbReference type="EMBL" id="UZF87712.1"/>
    </source>
</evidence>
<feature type="signal peptide" evidence="1">
    <location>
        <begin position="1"/>
        <end position="25"/>
    </location>
</feature>
<proteinExistence type="predicted"/>
<gene>
    <name evidence="2" type="ORF">NWE54_02675</name>
</gene>
<feature type="chain" id="PRO_5039310305" description="Sulfur globule protein" evidence="1">
    <location>
        <begin position="26"/>
        <end position="90"/>
    </location>
</feature>
<evidence type="ECO:0000256" key="1">
    <source>
        <dbReference type="SAM" id="SignalP"/>
    </source>
</evidence>